<organism evidence="1">
    <name type="scientific">marine metagenome</name>
    <dbReference type="NCBI Taxonomy" id="408172"/>
    <lineage>
        <taxon>unclassified sequences</taxon>
        <taxon>metagenomes</taxon>
        <taxon>ecological metagenomes</taxon>
    </lineage>
</organism>
<feature type="non-terminal residue" evidence="1">
    <location>
        <position position="122"/>
    </location>
</feature>
<name>A0A381VLH1_9ZZZZ</name>
<protein>
    <submittedName>
        <fullName evidence="1">Uncharacterized protein</fullName>
    </submittedName>
</protein>
<feature type="non-terminal residue" evidence="1">
    <location>
        <position position="1"/>
    </location>
</feature>
<gene>
    <name evidence="1" type="ORF">METZ01_LOCUS93938</name>
</gene>
<dbReference type="AlphaFoldDB" id="A0A381VLH1"/>
<evidence type="ECO:0000313" key="1">
    <source>
        <dbReference type="EMBL" id="SVA41084.1"/>
    </source>
</evidence>
<reference evidence="1" key="1">
    <citation type="submission" date="2018-05" db="EMBL/GenBank/DDBJ databases">
        <authorList>
            <person name="Lanie J.A."/>
            <person name="Ng W.-L."/>
            <person name="Kazmierczak K.M."/>
            <person name="Andrzejewski T.M."/>
            <person name="Davidsen T.M."/>
            <person name="Wayne K.J."/>
            <person name="Tettelin H."/>
            <person name="Glass J.I."/>
            <person name="Rusch D."/>
            <person name="Podicherti R."/>
            <person name="Tsui H.-C.T."/>
            <person name="Winkler M.E."/>
        </authorList>
    </citation>
    <scope>NUCLEOTIDE SEQUENCE</scope>
</reference>
<dbReference type="EMBL" id="UINC01009157">
    <property type="protein sequence ID" value="SVA41084.1"/>
    <property type="molecule type" value="Genomic_DNA"/>
</dbReference>
<sequence length="122" mass="14053">VVVTFPSYFGLQLGFSDVTTQLLVLIRNWLSLHNLCLVLMLIWVTCLQAEVILNDVSLTQSYVDQIKPDKKDQTGLKTDFGDLQSKQEIDPWKPTLSLHKEDEKDKPDHRLQILSPYLDSLR</sequence>
<proteinExistence type="predicted"/>
<accession>A0A381VLH1</accession>